<feature type="chain" id="PRO_5038882241" description="Lipoprotein" evidence="2">
    <location>
        <begin position="23"/>
        <end position="255"/>
    </location>
</feature>
<evidence type="ECO:0000256" key="1">
    <source>
        <dbReference type="SAM" id="MobiDB-lite"/>
    </source>
</evidence>
<dbReference type="PROSITE" id="PS51257">
    <property type="entry name" value="PROKAR_LIPOPROTEIN"/>
    <property type="match status" value="1"/>
</dbReference>
<name>A0A3R5QYA1_9CLOT</name>
<organism evidence="3 4">
    <name type="scientific">Clostridium manihotivorum</name>
    <dbReference type="NCBI Taxonomy" id="2320868"/>
    <lineage>
        <taxon>Bacteria</taxon>
        <taxon>Bacillati</taxon>
        <taxon>Bacillota</taxon>
        <taxon>Clostridia</taxon>
        <taxon>Eubacteriales</taxon>
        <taxon>Clostridiaceae</taxon>
        <taxon>Clostridium</taxon>
    </lineage>
</organism>
<sequence>MKRNPMYIIIALSIFSVLTSCNNNQTITPNSNNESIKLSSDKSLPPTESTNDTLKISTLSDWAKASKNLSDLFNDSDLVTLGKIKSAYYFCGNGALIYTRFTVEVSEIYKGSYDGGYIISMGGIVDYDEYLKHDVDPNGKKDFVNISPVKPKKVQLSFSGIPIVKPNDEYVIFSKDIAGKRSVTNGFEGLFKIDSNKISNKALKDNQALSNDIETRVSKRQNKNSTSKAVLNSSITTGLDKDLFISELEQLKDKN</sequence>
<feature type="region of interest" description="Disordered" evidence="1">
    <location>
        <begin position="29"/>
        <end position="51"/>
    </location>
</feature>
<evidence type="ECO:0000256" key="2">
    <source>
        <dbReference type="SAM" id="SignalP"/>
    </source>
</evidence>
<feature type="signal peptide" evidence="2">
    <location>
        <begin position="1"/>
        <end position="22"/>
    </location>
</feature>
<evidence type="ECO:0008006" key="5">
    <source>
        <dbReference type="Google" id="ProtNLM"/>
    </source>
</evidence>
<dbReference type="EMBL" id="CP025746">
    <property type="protein sequence ID" value="QAA35059.1"/>
    <property type="molecule type" value="Genomic_DNA"/>
</dbReference>
<feature type="compositionally biased region" description="Polar residues" evidence="1">
    <location>
        <begin position="34"/>
        <end position="51"/>
    </location>
</feature>
<dbReference type="KEGG" id="cmah:C1I91_27340"/>
<gene>
    <name evidence="3" type="ORF">C1I91_27340</name>
</gene>
<accession>A0A3R5QYA1</accession>
<evidence type="ECO:0000313" key="3">
    <source>
        <dbReference type="EMBL" id="QAA35059.1"/>
    </source>
</evidence>
<keyword evidence="2" id="KW-0732">Signal</keyword>
<reference evidence="3 4" key="1">
    <citation type="submission" date="2018-01" db="EMBL/GenBank/DDBJ databases">
        <title>Genome Sequencing and Assembly of Anaerobacter polyendosporus strain CT4.</title>
        <authorList>
            <person name="Tachaapaikoon C."/>
            <person name="Sutheeworapong S."/>
            <person name="Jenjaroenpun P."/>
            <person name="Wongsurawat T."/>
            <person name="Nookeaw I."/>
            <person name="Cheawchanlertfa P."/>
            <person name="Kosugi A."/>
            <person name="Cheevadhanarak S."/>
            <person name="Ratanakhanokchai K."/>
        </authorList>
    </citation>
    <scope>NUCLEOTIDE SEQUENCE [LARGE SCALE GENOMIC DNA]</scope>
    <source>
        <strain evidence="3 4">CT4</strain>
    </source>
</reference>
<proteinExistence type="predicted"/>
<dbReference type="RefSeq" id="WP_128215752.1">
    <property type="nucleotide sequence ID" value="NZ_CP025746.1"/>
</dbReference>
<keyword evidence="4" id="KW-1185">Reference proteome</keyword>
<dbReference type="AlphaFoldDB" id="A0A3R5QYA1"/>
<protein>
    <recommendedName>
        <fullName evidence="5">Lipoprotein</fullName>
    </recommendedName>
</protein>
<evidence type="ECO:0000313" key="4">
    <source>
        <dbReference type="Proteomes" id="UP000286268"/>
    </source>
</evidence>
<dbReference type="Proteomes" id="UP000286268">
    <property type="component" value="Chromosome"/>
</dbReference>